<evidence type="ECO:0000256" key="6">
    <source>
        <dbReference type="HAMAP-Rule" id="MF_01677"/>
    </source>
</evidence>
<keyword evidence="4 6" id="KW-0486">Methionine biosynthesis</keyword>
<proteinExistence type="inferred from homology"/>
<dbReference type="GO" id="GO:0019509">
    <property type="term" value="P:L-methionine salvage from methylthioadenosine"/>
    <property type="evidence" value="ECO:0007669"/>
    <property type="project" value="UniProtKB-UniRule"/>
</dbReference>
<feature type="domain" description="Class II aldolase/adducin N-terminal" evidence="7">
    <location>
        <begin position="7"/>
        <end position="193"/>
    </location>
</feature>
<gene>
    <name evidence="6" type="primary">mtnB</name>
    <name evidence="8" type="ORF">J7W16_07785</name>
</gene>
<comment type="subunit">
    <text evidence="6">Homotetramer.</text>
</comment>
<dbReference type="EMBL" id="JAGKSQ010000003">
    <property type="protein sequence ID" value="MBP3951033.1"/>
    <property type="molecule type" value="Genomic_DNA"/>
</dbReference>
<dbReference type="Pfam" id="PF00596">
    <property type="entry name" value="Aldolase_II"/>
    <property type="match status" value="1"/>
</dbReference>
<dbReference type="GO" id="GO:0005737">
    <property type="term" value="C:cytoplasm"/>
    <property type="evidence" value="ECO:0007669"/>
    <property type="project" value="UniProtKB-UniRule"/>
</dbReference>
<dbReference type="EC" id="4.2.1.109" evidence="6"/>
<dbReference type="Proteomes" id="UP000678228">
    <property type="component" value="Unassembled WGS sequence"/>
</dbReference>
<dbReference type="NCBIfam" id="NF005244">
    <property type="entry name" value="PRK06754.1"/>
    <property type="match status" value="1"/>
</dbReference>
<evidence type="ECO:0000256" key="1">
    <source>
        <dbReference type="ARBA" id="ARBA00022605"/>
    </source>
</evidence>
<comment type="cofactor">
    <cofactor evidence="6">
        <name>Zn(2+)</name>
        <dbReference type="ChEBI" id="CHEBI:29105"/>
    </cofactor>
    <text evidence="6">Binds 1 zinc ion per subunit.</text>
</comment>
<reference evidence="8" key="1">
    <citation type="submission" date="2021-03" db="EMBL/GenBank/DDBJ databases">
        <title>Bacillus suaedae sp. nov., isolated from Suaeda aralocaspica.</title>
        <authorList>
            <person name="Lei R.F.R."/>
        </authorList>
    </citation>
    <scope>NUCLEOTIDE SEQUENCE</scope>
    <source>
        <strain evidence="8">YZJH907-2</strain>
    </source>
</reference>
<dbReference type="GO" id="GO:0046570">
    <property type="term" value="F:methylthioribulose 1-phosphate dehydratase activity"/>
    <property type="evidence" value="ECO:0007669"/>
    <property type="project" value="UniProtKB-UniRule"/>
</dbReference>
<comment type="caution">
    <text evidence="8">The sequence shown here is derived from an EMBL/GenBank/DDBJ whole genome shotgun (WGS) entry which is preliminary data.</text>
</comment>
<accession>A0A940WVE7</accession>
<evidence type="ECO:0000313" key="8">
    <source>
        <dbReference type="EMBL" id="MBP3951033.1"/>
    </source>
</evidence>
<dbReference type="Gene3D" id="3.40.225.10">
    <property type="entry name" value="Class II aldolase/adducin N-terminal domain"/>
    <property type="match status" value="1"/>
</dbReference>
<dbReference type="RefSeq" id="WP_210596739.1">
    <property type="nucleotide sequence ID" value="NZ_JAGKSQ010000003.1"/>
</dbReference>
<comment type="catalytic activity">
    <reaction evidence="6">
        <text>5-(methylsulfanyl)-D-ribulose 1-phosphate = 5-methylsulfanyl-2,3-dioxopentyl phosphate + H2O</text>
        <dbReference type="Rhea" id="RHEA:15549"/>
        <dbReference type="ChEBI" id="CHEBI:15377"/>
        <dbReference type="ChEBI" id="CHEBI:58548"/>
        <dbReference type="ChEBI" id="CHEBI:58828"/>
        <dbReference type="EC" id="4.2.1.109"/>
    </reaction>
</comment>
<dbReference type="InterPro" id="IPR001303">
    <property type="entry name" value="Aldolase_II/adducin_N"/>
</dbReference>
<dbReference type="PANTHER" id="PTHR10640:SF7">
    <property type="entry name" value="METHYLTHIORIBULOSE-1-PHOSPHATE DEHYDRATASE"/>
    <property type="match status" value="1"/>
</dbReference>
<keyword evidence="5 6" id="KW-0456">Lyase</keyword>
<keyword evidence="1 6" id="KW-0028">Amino-acid biosynthesis</keyword>
<evidence type="ECO:0000256" key="2">
    <source>
        <dbReference type="ARBA" id="ARBA00022723"/>
    </source>
</evidence>
<dbReference type="InterPro" id="IPR017714">
    <property type="entry name" value="MethylthioRu-1-P_deHdtase_MtnB"/>
</dbReference>
<dbReference type="SMART" id="SM01007">
    <property type="entry name" value="Aldolase_II"/>
    <property type="match status" value="1"/>
</dbReference>
<feature type="binding site" evidence="6">
    <location>
        <position position="94"/>
    </location>
    <ligand>
        <name>Zn(2+)</name>
        <dbReference type="ChEBI" id="CHEBI:29105"/>
    </ligand>
</feature>
<evidence type="ECO:0000256" key="4">
    <source>
        <dbReference type="ARBA" id="ARBA00023167"/>
    </source>
</evidence>
<dbReference type="InterPro" id="IPR036409">
    <property type="entry name" value="Aldolase_II/adducin_N_sf"/>
</dbReference>
<dbReference type="PANTHER" id="PTHR10640">
    <property type="entry name" value="METHYLTHIORIBULOSE-1-PHOSPHATE DEHYDRATASE"/>
    <property type="match status" value="1"/>
</dbReference>
<dbReference type="AlphaFoldDB" id="A0A940WVE7"/>
<evidence type="ECO:0000313" key="9">
    <source>
        <dbReference type="Proteomes" id="UP000678228"/>
    </source>
</evidence>
<dbReference type="NCBIfam" id="TIGR03328">
    <property type="entry name" value="salvage_mtnB"/>
    <property type="match status" value="1"/>
</dbReference>
<organism evidence="8 9">
    <name type="scientific">Halalkalibacter suaedae</name>
    <dbReference type="NCBI Taxonomy" id="2822140"/>
    <lineage>
        <taxon>Bacteria</taxon>
        <taxon>Bacillati</taxon>
        <taxon>Bacillota</taxon>
        <taxon>Bacilli</taxon>
        <taxon>Bacillales</taxon>
        <taxon>Bacillaceae</taxon>
        <taxon>Halalkalibacter</taxon>
    </lineage>
</organism>
<evidence type="ECO:0000256" key="5">
    <source>
        <dbReference type="ARBA" id="ARBA00023239"/>
    </source>
</evidence>
<protein>
    <recommendedName>
        <fullName evidence="6">Methylthioribulose-1-phosphate dehydratase</fullName>
        <shortName evidence="6">MTRu-1-P dehydratase</shortName>
        <ecNumber evidence="6">4.2.1.109</ecNumber>
    </recommendedName>
</protein>
<keyword evidence="9" id="KW-1185">Reference proteome</keyword>
<feature type="binding site" evidence="6">
    <location>
        <position position="96"/>
    </location>
    <ligand>
        <name>Zn(2+)</name>
        <dbReference type="ChEBI" id="CHEBI:29105"/>
    </ligand>
</feature>
<comment type="pathway">
    <text evidence="6">Amino-acid biosynthesis; L-methionine biosynthesis via salvage pathway; L-methionine from S-methyl-5-thio-alpha-D-ribose 1-phosphate: step 2/6.</text>
</comment>
<sequence>MMLFEWKELASVKRELAARNWFPGNSGDLSIKVSDDPLECLVTVSGKDKYKETTEDFVLVDKAGTPLTDQGKPSAETAIHLEVYNKTDARCSLHIHTVDNNLISELYGDIGAVTFSKVELIKAFGIQEAEKLTIPIVENFPEIPNLAHALGEVIGPETQAVLIRNHGIVVWGGNAIEAKRNLEACEFLFSYQVKRLHAQAANLKRIINDSEERI</sequence>
<evidence type="ECO:0000259" key="7">
    <source>
        <dbReference type="SMART" id="SM01007"/>
    </source>
</evidence>
<comment type="similarity">
    <text evidence="6">Belongs to the aldolase class II family. MtnB subfamily.</text>
</comment>
<dbReference type="SUPFAM" id="SSF53639">
    <property type="entry name" value="AraD/HMP-PK domain-like"/>
    <property type="match status" value="1"/>
</dbReference>
<comment type="function">
    <text evidence="6">Catalyzes the dehydration of methylthioribulose-1-phosphate (MTRu-1-P) into 2,3-diketo-5-methylthiopentyl-1-phosphate (DK-MTP-1-P).</text>
</comment>
<keyword evidence="3 6" id="KW-0862">Zinc</keyword>
<keyword evidence="2 6" id="KW-0479">Metal-binding</keyword>
<name>A0A940WVE7_9BACI</name>
<dbReference type="GO" id="GO:0008270">
    <property type="term" value="F:zinc ion binding"/>
    <property type="evidence" value="ECO:0007669"/>
    <property type="project" value="UniProtKB-UniRule"/>
</dbReference>
<evidence type="ECO:0000256" key="3">
    <source>
        <dbReference type="ARBA" id="ARBA00022833"/>
    </source>
</evidence>
<dbReference type="HAMAP" id="MF_01677">
    <property type="entry name" value="Salvage_MtnB"/>
    <property type="match status" value="1"/>
</dbReference>